<keyword evidence="3" id="KW-0813">Transport</keyword>
<dbReference type="GO" id="GO:0005524">
    <property type="term" value="F:ATP binding"/>
    <property type="evidence" value="ECO:0007669"/>
    <property type="project" value="UniProtKB-KW"/>
</dbReference>
<dbReference type="AlphaFoldDB" id="A0A0X3NQC3"/>
<organism evidence="10">
    <name type="scientific">Schistocephalus solidus</name>
    <name type="common">Tapeworm</name>
    <dbReference type="NCBI Taxonomy" id="70667"/>
    <lineage>
        <taxon>Eukaryota</taxon>
        <taxon>Metazoa</taxon>
        <taxon>Spiralia</taxon>
        <taxon>Lophotrochozoa</taxon>
        <taxon>Platyhelminthes</taxon>
        <taxon>Cestoda</taxon>
        <taxon>Eucestoda</taxon>
        <taxon>Diphyllobothriidea</taxon>
        <taxon>Diphyllobothriidae</taxon>
        <taxon>Schistocephalus</taxon>
    </lineage>
</organism>
<dbReference type="PROSITE" id="PS50893">
    <property type="entry name" value="ABC_TRANSPORTER_2"/>
    <property type="match status" value="1"/>
</dbReference>
<dbReference type="PANTHER" id="PTHR19229">
    <property type="entry name" value="ATP-BINDING CASSETTE TRANSPORTER SUBFAMILY A ABCA"/>
    <property type="match status" value="1"/>
</dbReference>
<accession>A0A0X3NQC3</accession>
<keyword evidence="6" id="KW-0067">ATP-binding</keyword>
<dbReference type="InterPro" id="IPR056264">
    <property type="entry name" value="R2_ABCA1-4-like"/>
</dbReference>
<dbReference type="Pfam" id="PF23321">
    <property type="entry name" value="R1_ABCA1"/>
    <property type="match status" value="1"/>
</dbReference>
<evidence type="ECO:0000256" key="4">
    <source>
        <dbReference type="ARBA" id="ARBA00022692"/>
    </source>
</evidence>
<dbReference type="InterPro" id="IPR003439">
    <property type="entry name" value="ABC_transporter-like_ATP-bd"/>
</dbReference>
<dbReference type="GO" id="GO:0140359">
    <property type="term" value="F:ABC-type transporter activity"/>
    <property type="evidence" value="ECO:0007669"/>
    <property type="project" value="InterPro"/>
</dbReference>
<dbReference type="PANTHER" id="PTHR19229:SF250">
    <property type="entry name" value="ABC TRANSPORTER DOMAIN-CONTAINING PROTEIN-RELATED"/>
    <property type="match status" value="1"/>
</dbReference>
<dbReference type="EMBL" id="GEEE01021201">
    <property type="protein sequence ID" value="JAP42024.1"/>
    <property type="molecule type" value="Transcribed_RNA"/>
</dbReference>
<evidence type="ECO:0000256" key="1">
    <source>
        <dbReference type="ARBA" id="ARBA00004141"/>
    </source>
</evidence>
<proteinExistence type="inferred from homology"/>
<gene>
    <name evidence="10" type="ORF">TR117216</name>
</gene>
<dbReference type="SMART" id="SM00382">
    <property type="entry name" value="AAA"/>
    <property type="match status" value="1"/>
</dbReference>
<evidence type="ECO:0000256" key="5">
    <source>
        <dbReference type="ARBA" id="ARBA00022741"/>
    </source>
</evidence>
<evidence type="ECO:0000256" key="7">
    <source>
        <dbReference type="ARBA" id="ARBA00022989"/>
    </source>
</evidence>
<evidence type="ECO:0000256" key="6">
    <source>
        <dbReference type="ARBA" id="ARBA00022840"/>
    </source>
</evidence>
<dbReference type="FunFam" id="3.40.50.300:FF:000335">
    <property type="entry name" value="ATP binding cassette subfamily A member 5"/>
    <property type="match status" value="1"/>
</dbReference>
<evidence type="ECO:0000256" key="2">
    <source>
        <dbReference type="ARBA" id="ARBA00008869"/>
    </source>
</evidence>
<dbReference type="GO" id="GO:0005319">
    <property type="term" value="F:lipid transporter activity"/>
    <property type="evidence" value="ECO:0007669"/>
    <property type="project" value="TreeGrafter"/>
</dbReference>
<sequence length="511" mass="55314">MRGAVRVTRSVSVIDHKYSASTLPAILSRAHCQTIYIYISAQRSIALVSVSKRYDINCRGLHPSLAVNNCSLSIKPAECFGLLGVNGAGKTTLFRMVTGQLDPTCGKIFVNGYDILKQQRLAQHSIGYCPQFDALPDYLTVNETLLLFGRLRGLQGTDHLAVAVDDLLRSLQLIDAAGVLVCHLSGGKRRRLSVAVALIGSPRLLCLDEPTAGLDPVSRRRMWNVLLQRRQAGTTLLLSSHSMEECEALCTRLGVMVNGRLKCLGTCQHLKSRFGQGYSLCLQVSLPPAVWPTNVTSLVTATTTGANGVGSQTCLSCASSTSNLTVCIASSGDAVSCCSTSTLGPGVTTVDSGSVALRASVQRVIDFLTTELTHIQLLDRHQGVLQFHLMDPSAGSVNITPSTAAFLSRIFGLLECYKAELGINAYYISQTTLEQVFVNLVRLQKEPDDIVPIGVLGNVRRCCLQAFWPNCCGCTRGRCCPCRRCCRRKLRPEFDGGRDADADDSSIHMLL</sequence>
<comment type="similarity">
    <text evidence="2">Belongs to the ABC transporter superfamily. ABCA family.</text>
</comment>
<dbReference type="Pfam" id="PF00005">
    <property type="entry name" value="ABC_tran"/>
    <property type="match status" value="1"/>
</dbReference>
<reference evidence="10" key="1">
    <citation type="submission" date="2016-01" db="EMBL/GenBank/DDBJ databases">
        <title>Reference transcriptome for the parasite Schistocephalus solidus: insights into the molecular evolution of parasitism.</title>
        <authorList>
            <person name="Hebert F.O."/>
            <person name="Grambauer S."/>
            <person name="Barber I."/>
            <person name="Landry C.R."/>
            <person name="Aubin-Horth N."/>
        </authorList>
    </citation>
    <scope>NUCLEOTIDE SEQUENCE</scope>
</reference>
<keyword evidence="4" id="KW-0812">Transmembrane</keyword>
<dbReference type="InterPro" id="IPR027417">
    <property type="entry name" value="P-loop_NTPase"/>
</dbReference>
<evidence type="ECO:0000256" key="8">
    <source>
        <dbReference type="ARBA" id="ARBA00023136"/>
    </source>
</evidence>
<evidence type="ECO:0000313" key="10">
    <source>
        <dbReference type="EMBL" id="JAP42024.1"/>
    </source>
</evidence>
<evidence type="ECO:0000256" key="3">
    <source>
        <dbReference type="ARBA" id="ARBA00022448"/>
    </source>
</evidence>
<evidence type="ECO:0000259" key="9">
    <source>
        <dbReference type="PROSITE" id="PS50893"/>
    </source>
</evidence>
<keyword evidence="8" id="KW-0472">Membrane</keyword>
<dbReference type="InterPro" id="IPR026082">
    <property type="entry name" value="ABCA"/>
</dbReference>
<dbReference type="CDD" id="cd03263">
    <property type="entry name" value="ABC_subfamily_A"/>
    <property type="match status" value="1"/>
</dbReference>
<dbReference type="GO" id="GO:0016887">
    <property type="term" value="F:ATP hydrolysis activity"/>
    <property type="evidence" value="ECO:0007669"/>
    <property type="project" value="InterPro"/>
</dbReference>
<dbReference type="InterPro" id="IPR003593">
    <property type="entry name" value="AAA+_ATPase"/>
</dbReference>
<protein>
    <recommendedName>
        <fullName evidence="9">ABC transporter domain-containing protein</fullName>
    </recommendedName>
</protein>
<dbReference type="SUPFAM" id="SSF52540">
    <property type="entry name" value="P-loop containing nucleoside triphosphate hydrolases"/>
    <property type="match status" value="1"/>
</dbReference>
<keyword evidence="5" id="KW-0547">Nucleotide-binding</keyword>
<keyword evidence="7" id="KW-1133">Transmembrane helix</keyword>
<feature type="domain" description="ABC transporter" evidence="9">
    <location>
        <begin position="45"/>
        <end position="283"/>
    </location>
</feature>
<name>A0A0X3NQC3_SCHSO</name>
<dbReference type="Gene3D" id="3.40.50.300">
    <property type="entry name" value="P-loop containing nucleotide triphosphate hydrolases"/>
    <property type="match status" value="1"/>
</dbReference>
<comment type="subcellular location">
    <subcellularLocation>
        <location evidence="1">Membrane</location>
        <topology evidence="1">Multi-pass membrane protein</topology>
    </subcellularLocation>
</comment>
<dbReference type="GO" id="GO:0016020">
    <property type="term" value="C:membrane"/>
    <property type="evidence" value="ECO:0007669"/>
    <property type="project" value="UniProtKB-SubCell"/>
</dbReference>